<evidence type="ECO:0000259" key="11">
    <source>
        <dbReference type="Pfam" id="PF07219"/>
    </source>
</evidence>
<dbReference type="Proteomes" id="UP001266357">
    <property type="component" value="Unassembled WGS sequence"/>
</dbReference>
<evidence type="ECO:0000256" key="6">
    <source>
        <dbReference type="ARBA" id="ARBA00022692"/>
    </source>
</evidence>
<evidence type="ECO:0000313" key="13">
    <source>
        <dbReference type="Proteomes" id="UP001266357"/>
    </source>
</evidence>
<sequence length="398" mass="45111">MKRIILLIILFFAAIAISPMLIGEKGYILIALGNLTIESTVVTATLMLVTLFIILLIIIRVIRGGFNLSLGAWNKFAFASQRRALRNLKKGIAAYILGDHQQAEHLLVKSAEPSHFEQIAYLLAASAANKQGLTTNTKHYLAQLAHNQENLKDVGLESVLVTIQLLIDNEEYGQARQLIDNHHKHIGHDDRLLAQEITLSLIENRFSYVVEQLIAARKSKTITNDTIEQWEATAFFGVFNEQIQQQNSEALNTYWNNLGRKIKQREQVVFAYCRVLAENQITQPLSKILLPVIKKGANEKLLKQMRRLPLTSSDELIQAVQKHLHHDKHNAQWLSCLAHLAANSQQWSMAEKAFNSLVHLAGEQYDRVDLITFAHVLEKQNELTKAIEVLNKLVVEHH</sequence>
<keyword evidence="8 10" id="KW-0472">Membrane</keyword>
<evidence type="ECO:0000256" key="9">
    <source>
        <dbReference type="ARBA" id="ARBA00023244"/>
    </source>
</evidence>
<organism evidence="12 13">
    <name type="scientific">Thalassotalea castellviae</name>
    <dbReference type="NCBI Taxonomy" id="3075612"/>
    <lineage>
        <taxon>Bacteria</taxon>
        <taxon>Pseudomonadati</taxon>
        <taxon>Pseudomonadota</taxon>
        <taxon>Gammaproteobacteria</taxon>
        <taxon>Alteromonadales</taxon>
        <taxon>Colwelliaceae</taxon>
        <taxon>Thalassotalea</taxon>
    </lineage>
</organism>
<feature type="transmembrane region" description="Helical" evidence="10">
    <location>
        <begin position="39"/>
        <end position="59"/>
    </location>
</feature>
<feature type="domain" description="HemY N-terminal" evidence="11">
    <location>
        <begin position="26"/>
        <end position="132"/>
    </location>
</feature>
<gene>
    <name evidence="12" type="ORF">RM573_17205</name>
</gene>
<dbReference type="Gene3D" id="1.25.40.10">
    <property type="entry name" value="Tetratricopeptide repeat domain"/>
    <property type="match status" value="1"/>
</dbReference>
<dbReference type="NCBIfam" id="TIGR00540">
    <property type="entry name" value="TPR_hemY_coli"/>
    <property type="match status" value="1"/>
</dbReference>
<accession>A0ABU3A624</accession>
<evidence type="ECO:0000256" key="10">
    <source>
        <dbReference type="SAM" id="Phobius"/>
    </source>
</evidence>
<keyword evidence="9" id="KW-0627">Porphyrin biosynthesis</keyword>
<dbReference type="SUPFAM" id="SSF48452">
    <property type="entry name" value="TPR-like"/>
    <property type="match status" value="1"/>
</dbReference>
<protein>
    <submittedName>
        <fullName evidence="12">Heme biosynthesis HemY N-terminal domain-containing protein</fullName>
    </submittedName>
</protein>
<evidence type="ECO:0000256" key="3">
    <source>
        <dbReference type="ARBA" id="ARBA00004744"/>
    </source>
</evidence>
<evidence type="ECO:0000313" key="12">
    <source>
        <dbReference type="EMBL" id="MDT0605343.1"/>
    </source>
</evidence>
<comment type="pathway">
    <text evidence="3">Porphyrin-containing compound metabolism; protoheme biosynthesis.</text>
</comment>
<dbReference type="Pfam" id="PF07219">
    <property type="entry name" value="HemY_N"/>
    <property type="match status" value="1"/>
</dbReference>
<dbReference type="EMBL" id="JAVRIF010000014">
    <property type="protein sequence ID" value="MDT0605343.1"/>
    <property type="molecule type" value="Genomic_DNA"/>
</dbReference>
<evidence type="ECO:0000256" key="1">
    <source>
        <dbReference type="ARBA" id="ARBA00002962"/>
    </source>
</evidence>
<dbReference type="InterPro" id="IPR010817">
    <property type="entry name" value="HemY_N"/>
</dbReference>
<comment type="caution">
    <text evidence="12">The sequence shown here is derived from an EMBL/GenBank/DDBJ whole genome shotgun (WGS) entry which is preliminary data.</text>
</comment>
<proteinExistence type="predicted"/>
<keyword evidence="5" id="KW-0997">Cell inner membrane</keyword>
<evidence type="ECO:0000256" key="8">
    <source>
        <dbReference type="ARBA" id="ARBA00023136"/>
    </source>
</evidence>
<comment type="subcellular location">
    <subcellularLocation>
        <location evidence="2">Cell inner membrane</location>
        <topology evidence="2">Multi-pass membrane protein</topology>
    </subcellularLocation>
</comment>
<evidence type="ECO:0000256" key="4">
    <source>
        <dbReference type="ARBA" id="ARBA00022475"/>
    </source>
</evidence>
<evidence type="ECO:0000256" key="7">
    <source>
        <dbReference type="ARBA" id="ARBA00022989"/>
    </source>
</evidence>
<dbReference type="RefSeq" id="WP_311585010.1">
    <property type="nucleotide sequence ID" value="NZ_JAVRIF010000014.1"/>
</dbReference>
<evidence type="ECO:0000256" key="2">
    <source>
        <dbReference type="ARBA" id="ARBA00004429"/>
    </source>
</evidence>
<dbReference type="InterPro" id="IPR011990">
    <property type="entry name" value="TPR-like_helical_dom_sf"/>
</dbReference>
<keyword evidence="7 10" id="KW-1133">Transmembrane helix</keyword>
<comment type="function">
    <text evidence="1">Involved in a late step of protoheme IX synthesis.</text>
</comment>
<dbReference type="InterPro" id="IPR005254">
    <property type="entry name" value="Heme_biosyn_assoc_TPR_pro"/>
</dbReference>
<name>A0ABU3A624_9GAMM</name>
<keyword evidence="13" id="KW-1185">Reference proteome</keyword>
<reference evidence="12 13" key="1">
    <citation type="submission" date="2023-09" db="EMBL/GenBank/DDBJ databases">
        <authorList>
            <person name="Rey-Velasco X."/>
        </authorList>
    </citation>
    <scope>NUCLEOTIDE SEQUENCE [LARGE SCALE GENOMIC DNA]</scope>
    <source>
        <strain evidence="12 13">W431</strain>
    </source>
</reference>
<keyword evidence="4" id="KW-1003">Cell membrane</keyword>
<keyword evidence="6 10" id="KW-0812">Transmembrane</keyword>
<evidence type="ECO:0000256" key="5">
    <source>
        <dbReference type="ARBA" id="ARBA00022519"/>
    </source>
</evidence>